<dbReference type="Gene3D" id="3.40.50.12660">
    <property type="match status" value="1"/>
</dbReference>
<feature type="domain" description="Peptidase C14 caspase" evidence="3">
    <location>
        <begin position="72"/>
        <end position="339"/>
    </location>
</feature>
<feature type="region of interest" description="Disordered" evidence="2">
    <location>
        <begin position="1"/>
        <end position="22"/>
    </location>
</feature>
<dbReference type="PANTHER" id="PTHR48104">
    <property type="entry name" value="METACASPASE-4"/>
    <property type="match status" value="1"/>
</dbReference>
<evidence type="ECO:0000313" key="5">
    <source>
        <dbReference type="Proteomes" id="UP000030645"/>
    </source>
</evidence>
<sequence length="365" mass="40797">MVHSNYERDGGSNKSEIGSKGICEGPSDLSDILRGLASKLRHRDRGLAASSYVSMNTKLSPPGWPSNKRPNKRALLCGVSYNNKRKYRLRGTVNDVKDMRDLLINKFGYPAHCIRVLTEIIKYGVIRVTTNNTLNAEFEAKEFHPTKKNIENSMKWLVEDCQPGDSLVFYFSGHGLRQPDFKDDEIDGFDETICPVDFMQEGMIVDNDINTAIVKPLKPGVKLHALVDSCHSGTILDLHHVYDQKIKQWKDNSPPSGASKSTSGGLAICLSACEDHQLAADTTVFTGKTMYGALTFIFIEVIKQNSNLTYGQLLEDLSETFDENASRVKCLNSRTLARLFGYRITQKPLLSSSEKFDVYLTKVSL</sequence>
<dbReference type="GO" id="GO:0004197">
    <property type="term" value="F:cysteine-type endopeptidase activity"/>
    <property type="evidence" value="ECO:0007669"/>
    <property type="project" value="InterPro"/>
</dbReference>
<dbReference type="EMBL" id="KE344232">
    <property type="protein sequence ID" value="EXB55276.1"/>
    <property type="molecule type" value="Genomic_DNA"/>
</dbReference>
<gene>
    <name evidence="4" type="ORF">L484_017182</name>
</gene>
<dbReference type="eggNOG" id="KOG1546">
    <property type="taxonomic scope" value="Eukaryota"/>
</dbReference>
<evidence type="ECO:0000256" key="1">
    <source>
        <dbReference type="ARBA" id="ARBA00009005"/>
    </source>
</evidence>
<feature type="compositionally biased region" description="Basic and acidic residues" evidence="2">
    <location>
        <begin position="1"/>
        <end position="11"/>
    </location>
</feature>
<protein>
    <recommendedName>
        <fullName evidence="3">Peptidase C14 caspase domain-containing protein</fullName>
    </recommendedName>
</protein>
<proteinExistence type="inferred from homology"/>
<evidence type="ECO:0000313" key="4">
    <source>
        <dbReference type="EMBL" id="EXB55276.1"/>
    </source>
</evidence>
<dbReference type="AlphaFoldDB" id="W9R3G3"/>
<dbReference type="InterPro" id="IPR011600">
    <property type="entry name" value="Pept_C14_caspase"/>
</dbReference>
<dbReference type="Proteomes" id="UP000030645">
    <property type="component" value="Unassembled WGS sequence"/>
</dbReference>
<dbReference type="PANTHER" id="PTHR48104:SF2">
    <property type="entry name" value="METACASPASE-1-LIKE ISOFORM X1"/>
    <property type="match status" value="1"/>
</dbReference>
<dbReference type="Pfam" id="PF00656">
    <property type="entry name" value="Peptidase_C14"/>
    <property type="match status" value="1"/>
</dbReference>
<evidence type="ECO:0000259" key="3">
    <source>
        <dbReference type="Pfam" id="PF00656"/>
    </source>
</evidence>
<dbReference type="InterPro" id="IPR050452">
    <property type="entry name" value="Metacaspase"/>
</dbReference>
<dbReference type="GO" id="GO:0006508">
    <property type="term" value="P:proteolysis"/>
    <property type="evidence" value="ECO:0007669"/>
    <property type="project" value="InterPro"/>
</dbReference>
<name>W9R3G3_9ROSA</name>
<dbReference type="STRING" id="981085.W9R3G3"/>
<organism evidence="4 5">
    <name type="scientific">Morus notabilis</name>
    <dbReference type="NCBI Taxonomy" id="981085"/>
    <lineage>
        <taxon>Eukaryota</taxon>
        <taxon>Viridiplantae</taxon>
        <taxon>Streptophyta</taxon>
        <taxon>Embryophyta</taxon>
        <taxon>Tracheophyta</taxon>
        <taxon>Spermatophyta</taxon>
        <taxon>Magnoliopsida</taxon>
        <taxon>eudicotyledons</taxon>
        <taxon>Gunneridae</taxon>
        <taxon>Pentapetalae</taxon>
        <taxon>rosids</taxon>
        <taxon>fabids</taxon>
        <taxon>Rosales</taxon>
        <taxon>Moraceae</taxon>
        <taxon>Moreae</taxon>
        <taxon>Morus</taxon>
    </lineage>
</organism>
<accession>W9R3G3</accession>
<keyword evidence="5" id="KW-1185">Reference proteome</keyword>
<dbReference type="GO" id="GO:0005737">
    <property type="term" value="C:cytoplasm"/>
    <property type="evidence" value="ECO:0007669"/>
    <property type="project" value="TreeGrafter"/>
</dbReference>
<reference evidence="5" key="1">
    <citation type="submission" date="2013-01" db="EMBL/GenBank/DDBJ databases">
        <title>Draft Genome Sequence of a Mulberry Tree, Morus notabilis C.K. Schneid.</title>
        <authorList>
            <person name="He N."/>
            <person name="Zhao S."/>
        </authorList>
    </citation>
    <scope>NUCLEOTIDE SEQUENCE</scope>
</reference>
<evidence type="ECO:0000256" key="2">
    <source>
        <dbReference type="SAM" id="MobiDB-lite"/>
    </source>
</evidence>
<comment type="similarity">
    <text evidence="1">Belongs to the peptidase C14B family.</text>
</comment>